<keyword evidence="4 10" id="KW-0133">Cell shape</keyword>
<keyword evidence="10" id="KW-0961">Cell wall biogenesis/degradation</keyword>
<gene>
    <name evidence="10 11" type="primary">murJ</name>
    <name evidence="11" type="ORF">CCON33237_1061</name>
</gene>
<evidence type="ECO:0000256" key="8">
    <source>
        <dbReference type="ARBA" id="ARBA00060041"/>
    </source>
</evidence>
<accession>A0A0M4TBM0</accession>
<dbReference type="RefSeq" id="WP_054196724.1">
    <property type="nucleotide sequence ID" value="NZ_CABMKQ010000031.1"/>
</dbReference>
<dbReference type="KEGG" id="ccoc:CCON33237_1061"/>
<keyword evidence="2 10" id="KW-1003">Cell membrane</keyword>
<name>A0A0M4TBM0_9BACT</name>
<dbReference type="InterPro" id="IPR051050">
    <property type="entry name" value="Lipid_II_flippase_MurJ/MviN"/>
</dbReference>
<dbReference type="PANTHER" id="PTHR47019:SF1">
    <property type="entry name" value="LIPID II FLIPPASE MURJ"/>
    <property type="match status" value="1"/>
</dbReference>
<feature type="transmembrane region" description="Helical" evidence="10">
    <location>
        <begin position="177"/>
        <end position="199"/>
    </location>
</feature>
<proteinExistence type="inferred from homology"/>
<evidence type="ECO:0000256" key="10">
    <source>
        <dbReference type="HAMAP-Rule" id="MF_02078"/>
    </source>
</evidence>
<comment type="subcellular location">
    <subcellularLocation>
        <location evidence="1 10">Cell membrane</location>
        <topology evidence="1 10">Multi-pass membrane protein</topology>
    </subcellularLocation>
</comment>
<dbReference type="PATRIC" id="fig|199.248.peg.1100"/>
<feature type="transmembrane region" description="Helical" evidence="10">
    <location>
        <begin position="355"/>
        <end position="374"/>
    </location>
</feature>
<feature type="transmembrane region" description="Helical" evidence="10">
    <location>
        <begin position="25"/>
        <end position="44"/>
    </location>
</feature>
<dbReference type="GO" id="GO:0071555">
    <property type="term" value="P:cell wall organization"/>
    <property type="evidence" value="ECO:0007669"/>
    <property type="project" value="UniProtKB-KW"/>
</dbReference>
<dbReference type="GO" id="GO:0008360">
    <property type="term" value="P:regulation of cell shape"/>
    <property type="evidence" value="ECO:0007669"/>
    <property type="project" value="UniProtKB-KW"/>
</dbReference>
<dbReference type="HAMAP" id="MF_02078">
    <property type="entry name" value="MurJ_MviN"/>
    <property type="match status" value="1"/>
</dbReference>
<evidence type="ECO:0000256" key="5">
    <source>
        <dbReference type="ARBA" id="ARBA00022984"/>
    </source>
</evidence>
<feature type="transmembrane region" description="Helical" evidence="10">
    <location>
        <begin position="381"/>
        <end position="400"/>
    </location>
</feature>
<dbReference type="GO" id="GO:0009252">
    <property type="term" value="P:peptidoglycan biosynthetic process"/>
    <property type="evidence" value="ECO:0007669"/>
    <property type="project" value="UniProtKB-UniRule"/>
</dbReference>
<feature type="transmembrane region" description="Helical" evidence="10">
    <location>
        <begin position="151"/>
        <end position="171"/>
    </location>
</feature>
<keyword evidence="5 10" id="KW-0573">Peptidoglycan synthesis</keyword>
<reference evidence="12" key="1">
    <citation type="submission" date="2015-08" db="EMBL/GenBank/DDBJ databases">
        <title>Comparative genomics of the Campylobacter concisus group.</title>
        <authorList>
            <person name="Miller W.G."/>
            <person name="Yee E."/>
            <person name="Chapman M.H."/>
            <person name="Huynh S."/>
            <person name="Bono J.L."/>
            <person name="On S.L.W."/>
            <person name="St Leger J."/>
            <person name="Foster G."/>
            <person name="Parker C.T."/>
        </authorList>
    </citation>
    <scope>NUCLEOTIDE SEQUENCE [LARGE SCALE GENOMIC DNA]</scope>
    <source>
        <strain evidence="12">ATCC 33237</strain>
    </source>
</reference>
<dbReference type="PANTHER" id="PTHR47019">
    <property type="entry name" value="LIPID II FLIPPASE MURJ"/>
    <property type="match status" value="1"/>
</dbReference>
<comment type="function">
    <text evidence="8 10">Involved in peptidoglycan biosynthesis. Transports lipid-linked peptidoglycan precursors from the inner to the outer leaflet of the cytoplasmic membrane.</text>
</comment>
<evidence type="ECO:0000256" key="2">
    <source>
        <dbReference type="ARBA" id="ARBA00022475"/>
    </source>
</evidence>
<dbReference type="UniPathway" id="UPA00219"/>
<dbReference type="Proteomes" id="UP000066049">
    <property type="component" value="Chromosome"/>
</dbReference>
<evidence type="ECO:0000256" key="9">
    <source>
        <dbReference type="ARBA" id="ARBA00061532"/>
    </source>
</evidence>
<organism evidence="11 12">
    <name type="scientific">Campylobacter concisus</name>
    <dbReference type="NCBI Taxonomy" id="199"/>
    <lineage>
        <taxon>Bacteria</taxon>
        <taxon>Pseudomonadati</taxon>
        <taxon>Campylobacterota</taxon>
        <taxon>Epsilonproteobacteria</taxon>
        <taxon>Campylobacterales</taxon>
        <taxon>Campylobacteraceae</taxon>
        <taxon>Campylobacter</taxon>
    </lineage>
</organism>
<evidence type="ECO:0000256" key="4">
    <source>
        <dbReference type="ARBA" id="ARBA00022960"/>
    </source>
</evidence>
<evidence type="ECO:0000256" key="7">
    <source>
        <dbReference type="ARBA" id="ARBA00023136"/>
    </source>
</evidence>
<dbReference type="PRINTS" id="PR01806">
    <property type="entry name" value="VIRFACTRMVIN"/>
</dbReference>
<comment type="similarity">
    <text evidence="9 10">Belongs to the MurJ/MviN family.</text>
</comment>
<dbReference type="GO" id="GO:0005886">
    <property type="term" value="C:plasma membrane"/>
    <property type="evidence" value="ECO:0007669"/>
    <property type="project" value="UniProtKB-SubCell"/>
</dbReference>
<dbReference type="EMBL" id="CP012541">
    <property type="protein sequence ID" value="ALF47736.1"/>
    <property type="molecule type" value="Genomic_DNA"/>
</dbReference>
<evidence type="ECO:0000313" key="11">
    <source>
        <dbReference type="EMBL" id="ALF47736.1"/>
    </source>
</evidence>
<feature type="transmembrane region" description="Helical" evidence="10">
    <location>
        <begin position="270"/>
        <end position="289"/>
    </location>
</feature>
<comment type="caution">
    <text evidence="10">Lacks conserved residue(s) required for the propagation of feature annotation.</text>
</comment>
<dbReference type="GeneID" id="28662739"/>
<protein>
    <recommendedName>
        <fullName evidence="10">Probable lipid II flippase MurJ</fullName>
    </recommendedName>
</protein>
<keyword evidence="10" id="KW-0813">Transport</keyword>
<feature type="transmembrane region" description="Helical" evidence="10">
    <location>
        <begin position="309"/>
        <end position="335"/>
    </location>
</feature>
<dbReference type="NCBIfam" id="TIGR01695">
    <property type="entry name" value="murJ_mviN"/>
    <property type="match status" value="1"/>
</dbReference>
<dbReference type="GO" id="GO:0015648">
    <property type="term" value="F:lipid-linked peptidoglycan transporter activity"/>
    <property type="evidence" value="ECO:0007669"/>
    <property type="project" value="UniProtKB-UniRule"/>
</dbReference>
<evidence type="ECO:0000256" key="1">
    <source>
        <dbReference type="ARBA" id="ARBA00004651"/>
    </source>
</evidence>
<evidence type="ECO:0000313" key="12">
    <source>
        <dbReference type="Proteomes" id="UP000066049"/>
    </source>
</evidence>
<feature type="transmembrane region" description="Helical" evidence="10">
    <location>
        <begin position="126"/>
        <end position="144"/>
    </location>
</feature>
<sequence length="466" mass="51560">MFIKGFFSNSVGIMTSRVLGLVRDLLTASILGAGIFSDLFFIAFKIPNLFRRIFGEGAFTQAFLPNFTNSKKKAVFQAEIFIKFLLFIGVLTLLVNLFTPYFIKIIASGLSEQNITDAVPLVRINFYYLALVYIVTFMGALLQYKGHFATTAFSTTLLNLAMIASLLLARGKSESVVALYLSFGVVAGGILQVLVHLIAMKFNALNKIFWGGLSGYFKGKRAQSKGFFINFYHGLLGSSAMQISAFMDTWLASFLVSGSISYLFYANRIFQLPLAIFAIALSQALFPKITRLLKQKDEVNALVWTKKSFYLLLCALLAATITGVVMSEFIIWLLFERGNFVRANTIECAKVLSAYLVGLTPFGLAKIFSLWLYANMKQKEAAKISIICLVINLILAVILMQKFGAAGLAFASSLGGFLQLILYIRAFGAKRFLAIIEPKFIAAIAVLAVLLYFGLTFLKDIFNANF</sequence>
<dbReference type="AlphaFoldDB" id="A0A0M4TBM0"/>
<evidence type="ECO:0000256" key="6">
    <source>
        <dbReference type="ARBA" id="ARBA00022989"/>
    </source>
</evidence>
<dbReference type="CDD" id="cd13123">
    <property type="entry name" value="MATE_MurJ_like"/>
    <property type="match status" value="1"/>
</dbReference>
<dbReference type="GO" id="GO:0034204">
    <property type="term" value="P:lipid translocation"/>
    <property type="evidence" value="ECO:0007669"/>
    <property type="project" value="TreeGrafter"/>
</dbReference>
<feature type="transmembrane region" description="Helical" evidence="10">
    <location>
        <begin position="80"/>
        <end position="106"/>
    </location>
</feature>
<dbReference type="InterPro" id="IPR004268">
    <property type="entry name" value="MurJ"/>
</dbReference>
<feature type="transmembrane region" description="Helical" evidence="10">
    <location>
        <begin position="440"/>
        <end position="458"/>
    </location>
</feature>
<keyword evidence="7 10" id="KW-0472">Membrane</keyword>
<evidence type="ECO:0000256" key="3">
    <source>
        <dbReference type="ARBA" id="ARBA00022692"/>
    </source>
</evidence>
<comment type="pathway">
    <text evidence="10">Cell wall biogenesis; peptidoglycan biosynthesis.</text>
</comment>
<keyword evidence="6 10" id="KW-1133">Transmembrane helix</keyword>
<keyword evidence="3 10" id="KW-0812">Transmembrane</keyword>
<dbReference type="Pfam" id="PF03023">
    <property type="entry name" value="MurJ"/>
    <property type="match status" value="1"/>
</dbReference>
<feature type="transmembrane region" description="Helical" evidence="10">
    <location>
        <begin position="406"/>
        <end position="428"/>
    </location>
</feature>